<accession>A0AAV6QA84</accession>
<sequence>MSHIAAKPVANHRPKQLLKHSKAPRFGKPCHNSLTFLEQIGISPQEFFSALEQKLDVCFLKKKLRPIKTASPDQEGTHNLKNPPSDGHEGVDVHRSKRSSRSAQMRRREQIL</sequence>
<keyword evidence="3" id="KW-1185">Reference proteome</keyword>
<gene>
    <name evidence="2" type="ORF">JOB18_033580</name>
</gene>
<protein>
    <submittedName>
        <fullName evidence="2">Uncharacterized protein</fullName>
    </submittedName>
</protein>
<feature type="region of interest" description="Disordered" evidence="1">
    <location>
        <begin position="66"/>
        <end position="112"/>
    </location>
</feature>
<feature type="compositionally biased region" description="Polar residues" evidence="1">
    <location>
        <begin position="71"/>
        <end position="82"/>
    </location>
</feature>
<name>A0AAV6QA84_SOLSE</name>
<dbReference type="EMBL" id="JAGKHQ010000018">
    <property type="protein sequence ID" value="KAG7486553.1"/>
    <property type="molecule type" value="Genomic_DNA"/>
</dbReference>
<dbReference type="Proteomes" id="UP000693946">
    <property type="component" value="Linkage Group LG6"/>
</dbReference>
<comment type="caution">
    <text evidence="2">The sequence shown here is derived from an EMBL/GenBank/DDBJ whole genome shotgun (WGS) entry which is preliminary data.</text>
</comment>
<evidence type="ECO:0000256" key="1">
    <source>
        <dbReference type="SAM" id="MobiDB-lite"/>
    </source>
</evidence>
<proteinExistence type="predicted"/>
<evidence type="ECO:0000313" key="2">
    <source>
        <dbReference type="EMBL" id="KAG7486553.1"/>
    </source>
</evidence>
<feature type="region of interest" description="Disordered" evidence="1">
    <location>
        <begin position="1"/>
        <end position="26"/>
    </location>
</feature>
<evidence type="ECO:0000313" key="3">
    <source>
        <dbReference type="Proteomes" id="UP000693946"/>
    </source>
</evidence>
<reference evidence="2 3" key="1">
    <citation type="journal article" date="2021" name="Sci. Rep.">
        <title>Chromosome anchoring in Senegalese sole (Solea senegalensis) reveals sex-associated markers and genome rearrangements in flatfish.</title>
        <authorList>
            <person name="Guerrero-Cozar I."/>
            <person name="Gomez-Garrido J."/>
            <person name="Berbel C."/>
            <person name="Martinez-Blanch J.F."/>
            <person name="Alioto T."/>
            <person name="Claros M.G."/>
            <person name="Gagnaire P.A."/>
            <person name="Manchado M."/>
        </authorList>
    </citation>
    <scope>NUCLEOTIDE SEQUENCE [LARGE SCALE GENOMIC DNA]</scope>
    <source>
        <strain evidence="2">Sse05_10M</strain>
    </source>
</reference>
<feature type="compositionally biased region" description="Basic residues" evidence="1">
    <location>
        <begin position="10"/>
        <end position="25"/>
    </location>
</feature>
<organism evidence="2 3">
    <name type="scientific">Solea senegalensis</name>
    <name type="common">Senegalese sole</name>
    <dbReference type="NCBI Taxonomy" id="28829"/>
    <lineage>
        <taxon>Eukaryota</taxon>
        <taxon>Metazoa</taxon>
        <taxon>Chordata</taxon>
        <taxon>Craniata</taxon>
        <taxon>Vertebrata</taxon>
        <taxon>Euteleostomi</taxon>
        <taxon>Actinopterygii</taxon>
        <taxon>Neopterygii</taxon>
        <taxon>Teleostei</taxon>
        <taxon>Neoteleostei</taxon>
        <taxon>Acanthomorphata</taxon>
        <taxon>Carangaria</taxon>
        <taxon>Pleuronectiformes</taxon>
        <taxon>Pleuronectoidei</taxon>
        <taxon>Soleidae</taxon>
        <taxon>Solea</taxon>
    </lineage>
</organism>
<dbReference type="AlphaFoldDB" id="A0AAV6QA84"/>